<organism evidence="1 2">
    <name type="scientific">Acropora cervicornis</name>
    <name type="common">Staghorn coral</name>
    <dbReference type="NCBI Taxonomy" id="6130"/>
    <lineage>
        <taxon>Eukaryota</taxon>
        <taxon>Metazoa</taxon>
        <taxon>Cnidaria</taxon>
        <taxon>Anthozoa</taxon>
        <taxon>Hexacorallia</taxon>
        <taxon>Scleractinia</taxon>
        <taxon>Astrocoeniina</taxon>
        <taxon>Acroporidae</taxon>
        <taxon>Acropora</taxon>
    </lineage>
</organism>
<sequence length="338" mass="38529">MDDTFAEVADEKTIKRRNHAGPLPRAIYDLFLNCLRVRSSATLPRWRCQWPSGPELKAAGFPKPKGGITRREKFKNWAERMDVRFDSEENCDVLVYRRTGKIIVPIEEFEAVIKKVHSEGHGDAKKTFSLVQQKYTVGHRDFGIDKNIINVVVETCPVCLMGTRFKRSNGIKNGSSCHLVNDKLPHLGFNGKCSSETLSMVANVPDSKCMWFDKSVLSATLDFNSKLQGLVTELRGEIGTTLRGSKDARERLLRKISIAQFIVKEHRISSPPLPTEIPEYNQKFIDDMKSLLENYRQQDKEKLFRADMELLAEAYREAGYTDLFVESVEALIRSLLAR</sequence>
<dbReference type="EMBL" id="JARQWQ010000103">
    <property type="protein sequence ID" value="KAK2551005.1"/>
    <property type="molecule type" value="Genomic_DNA"/>
</dbReference>
<dbReference type="AlphaFoldDB" id="A0AAD9PYH0"/>
<accession>A0AAD9PYH0</accession>
<dbReference type="Proteomes" id="UP001249851">
    <property type="component" value="Unassembled WGS sequence"/>
</dbReference>
<name>A0AAD9PYH0_ACRCE</name>
<protein>
    <submittedName>
        <fullName evidence="1">Uncharacterized protein</fullName>
    </submittedName>
</protein>
<comment type="caution">
    <text evidence="1">The sequence shown here is derived from an EMBL/GenBank/DDBJ whole genome shotgun (WGS) entry which is preliminary data.</text>
</comment>
<reference evidence="1" key="1">
    <citation type="journal article" date="2023" name="G3 (Bethesda)">
        <title>Whole genome assembly and annotation of the endangered Caribbean coral Acropora cervicornis.</title>
        <authorList>
            <person name="Selwyn J.D."/>
            <person name="Vollmer S.V."/>
        </authorList>
    </citation>
    <scope>NUCLEOTIDE SEQUENCE</scope>
    <source>
        <strain evidence="1">K2</strain>
    </source>
</reference>
<gene>
    <name evidence="1" type="ORF">P5673_028225</name>
</gene>
<dbReference type="Gene3D" id="6.10.140.1300">
    <property type="match status" value="1"/>
</dbReference>
<dbReference type="Gene3D" id="1.10.340.70">
    <property type="match status" value="1"/>
</dbReference>
<keyword evidence="2" id="KW-1185">Reference proteome</keyword>
<reference evidence="1" key="2">
    <citation type="journal article" date="2023" name="Science">
        <title>Genomic signatures of disease resistance in endangered staghorn corals.</title>
        <authorList>
            <person name="Vollmer S.V."/>
            <person name="Selwyn J.D."/>
            <person name="Despard B.A."/>
            <person name="Roesel C.L."/>
        </authorList>
    </citation>
    <scope>NUCLEOTIDE SEQUENCE</scope>
    <source>
        <strain evidence="1">K2</strain>
    </source>
</reference>
<proteinExistence type="predicted"/>
<evidence type="ECO:0000313" key="1">
    <source>
        <dbReference type="EMBL" id="KAK2551005.1"/>
    </source>
</evidence>
<evidence type="ECO:0000313" key="2">
    <source>
        <dbReference type="Proteomes" id="UP001249851"/>
    </source>
</evidence>